<evidence type="ECO:0000313" key="9">
    <source>
        <dbReference type="EMBL" id="KAE8939806.1"/>
    </source>
</evidence>
<dbReference type="Proteomes" id="UP000476176">
    <property type="component" value="Unassembled WGS sequence"/>
</dbReference>
<gene>
    <name evidence="11" type="ORF">PF001_g28499</name>
    <name evidence="10" type="ORF">PF004_g22616</name>
    <name evidence="9" type="ORF">PF009_g10364</name>
</gene>
<keyword evidence="2" id="KW-0575">Peroxidase</keyword>
<dbReference type="AlphaFoldDB" id="A0A6A4BBV5"/>
<feature type="domain" description="Heme haloperoxidase family profile" evidence="8">
    <location>
        <begin position="1"/>
        <end position="162"/>
    </location>
</feature>
<evidence type="ECO:0000259" key="8">
    <source>
        <dbReference type="PROSITE" id="PS51405"/>
    </source>
</evidence>
<dbReference type="Proteomes" id="UP000437068">
    <property type="component" value="Unassembled WGS sequence"/>
</dbReference>
<dbReference type="PANTHER" id="PTHR33577:SF9">
    <property type="entry name" value="PEROXIDASE STCC"/>
    <property type="match status" value="1"/>
</dbReference>
<evidence type="ECO:0000256" key="6">
    <source>
        <dbReference type="ARBA" id="ARBA00023004"/>
    </source>
</evidence>
<evidence type="ECO:0000313" key="12">
    <source>
        <dbReference type="Proteomes" id="UP000429523"/>
    </source>
</evidence>
<dbReference type="Proteomes" id="UP000429523">
    <property type="component" value="Unassembled WGS sequence"/>
</dbReference>
<dbReference type="PANTHER" id="PTHR33577">
    <property type="entry name" value="STERIGMATOCYSTIN BIOSYNTHESIS PEROXIDASE STCC-RELATED"/>
    <property type="match status" value="1"/>
</dbReference>
<dbReference type="GO" id="GO:0004601">
    <property type="term" value="F:peroxidase activity"/>
    <property type="evidence" value="ECO:0007669"/>
    <property type="project" value="UniProtKB-KW"/>
</dbReference>
<evidence type="ECO:0000256" key="1">
    <source>
        <dbReference type="ARBA" id="ARBA00001970"/>
    </source>
</evidence>
<evidence type="ECO:0000256" key="4">
    <source>
        <dbReference type="ARBA" id="ARBA00022723"/>
    </source>
</evidence>
<dbReference type="Pfam" id="PF01328">
    <property type="entry name" value="Peroxidase_2"/>
    <property type="match status" value="1"/>
</dbReference>
<dbReference type="EMBL" id="QXGC01002291">
    <property type="protein sequence ID" value="KAE9188059.1"/>
    <property type="molecule type" value="Genomic_DNA"/>
</dbReference>
<comment type="similarity">
    <text evidence="7">Belongs to the chloroperoxidase family.</text>
</comment>
<dbReference type="EMBL" id="QXGE01004295">
    <property type="protein sequence ID" value="KAE9271168.1"/>
    <property type="molecule type" value="Genomic_DNA"/>
</dbReference>
<evidence type="ECO:0000313" key="13">
    <source>
        <dbReference type="Proteomes" id="UP000437068"/>
    </source>
</evidence>
<keyword evidence="5" id="KW-0560">Oxidoreductase</keyword>
<organism evidence="11 13">
    <name type="scientific">Phytophthora fragariae</name>
    <dbReference type="NCBI Taxonomy" id="53985"/>
    <lineage>
        <taxon>Eukaryota</taxon>
        <taxon>Sar</taxon>
        <taxon>Stramenopiles</taxon>
        <taxon>Oomycota</taxon>
        <taxon>Peronosporomycetes</taxon>
        <taxon>Peronosporales</taxon>
        <taxon>Peronosporaceae</taxon>
        <taxon>Phytophthora</taxon>
    </lineage>
</organism>
<dbReference type="InterPro" id="IPR036851">
    <property type="entry name" value="Chloroperoxidase-like_sf"/>
</dbReference>
<reference evidence="12 13" key="1">
    <citation type="submission" date="2018-08" db="EMBL/GenBank/DDBJ databases">
        <title>Genomic investigation of the strawberry pathogen Phytophthora fragariae indicates pathogenicity is determined by transcriptional variation in three key races.</title>
        <authorList>
            <person name="Adams T.M."/>
            <person name="Armitage A.D."/>
            <person name="Sobczyk M.K."/>
            <person name="Bates H.J."/>
            <person name="Dunwell J.M."/>
            <person name="Nellist C.F."/>
            <person name="Harrison R.J."/>
        </authorList>
    </citation>
    <scope>NUCLEOTIDE SEQUENCE [LARGE SCALE GENOMIC DNA]</scope>
    <source>
        <strain evidence="11 13">A4</strain>
        <strain evidence="10 14">BC-23</strain>
        <strain evidence="9 12">NOV-9</strain>
    </source>
</reference>
<proteinExistence type="inferred from homology"/>
<evidence type="ECO:0000256" key="3">
    <source>
        <dbReference type="ARBA" id="ARBA00022617"/>
    </source>
</evidence>
<keyword evidence="4" id="KW-0479">Metal-binding</keyword>
<dbReference type="PROSITE" id="PS51405">
    <property type="entry name" value="HEME_HALOPEROXIDASE"/>
    <property type="match status" value="1"/>
</dbReference>
<keyword evidence="3" id="KW-0349">Heme</keyword>
<keyword evidence="6" id="KW-0408">Iron</keyword>
<dbReference type="InterPro" id="IPR000028">
    <property type="entry name" value="Chloroperoxidase"/>
</dbReference>
<accession>A0A6A4BBV5</accession>
<evidence type="ECO:0000256" key="2">
    <source>
        <dbReference type="ARBA" id="ARBA00022559"/>
    </source>
</evidence>
<evidence type="ECO:0000313" key="11">
    <source>
        <dbReference type="EMBL" id="KAE9271168.1"/>
    </source>
</evidence>
<dbReference type="Gene3D" id="1.10.489.10">
    <property type="entry name" value="Chloroperoxidase-like"/>
    <property type="match status" value="1"/>
</dbReference>
<evidence type="ECO:0000256" key="7">
    <source>
        <dbReference type="ARBA" id="ARBA00025795"/>
    </source>
</evidence>
<evidence type="ECO:0000313" key="10">
    <source>
        <dbReference type="EMBL" id="KAE9188059.1"/>
    </source>
</evidence>
<comment type="cofactor">
    <cofactor evidence="1">
        <name>heme b</name>
        <dbReference type="ChEBI" id="CHEBI:60344"/>
    </cofactor>
</comment>
<comment type="caution">
    <text evidence="11">The sequence shown here is derived from an EMBL/GenBank/DDBJ whole genome shotgun (WGS) entry which is preliminary data.</text>
</comment>
<name>A0A6A4BBV5_9STRA</name>
<sequence>MGTLSPAVFDMNDLSKHNDPIEHDASQARSDSYFGEDPAFVTPNLINDVLSYGSDGQIDVNDVAKIQSARIGYGQQYNPTFDFSATPAFIARAEAALFLRAFGGQNGNSCKTSFASTFFVQITFFAGRIRLSGGPDNSSRLESSVDATPVVGVIQDKIQATAHPAQTCHRVRPLK</sequence>
<dbReference type="GO" id="GO:0046872">
    <property type="term" value="F:metal ion binding"/>
    <property type="evidence" value="ECO:0007669"/>
    <property type="project" value="UniProtKB-KW"/>
</dbReference>
<evidence type="ECO:0000313" key="14">
    <source>
        <dbReference type="Proteomes" id="UP000476176"/>
    </source>
</evidence>
<dbReference type="EMBL" id="QXGF01000465">
    <property type="protein sequence ID" value="KAE8939806.1"/>
    <property type="molecule type" value="Genomic_DNA"/>
</dbReference>
<evidence type="ECO:0000256" key="5">
    <source>
        <dbReference type="ARBA" id="ARBA00023002"/>
    </source>
</evidence>
<protein>
    <recommendedName>
        <fullName evidence="8">Heme haloperoxidase family profile domain-containing protein</fullName>
    </recommendedName>
</protein>